<organism evidence="1 2">
    <name type="scientific">Symbiodinium natans</name>
    <dbReference type="NCBI Taxonomy" id="878477"/>
    <lineage>
        <taxon>Eukaryota</taxon>
        <taxon>Sar</taxon>
        <taxon>Alveolata</taxon>
        <taxon>Dinophyceae</taxon>
        <taxon>Suessiales</taxon>
        <taxon>Symbiodiniaceae</taxon>
        <taxon>Symbiodinium</taxon>
    </lineage>
</organism>
<accession>A0A812PIZ4</accession>
<dbReference type="AlphaFoldDB" id="A0A812PIZ4"/>
<keyword evidence="2" id="KW-1185">Reference proteome</keyword>
<dbReference type="EMBL" id="CAJNDS010002116">
    <property type="protein sequence ID" value="CAE7335860.1"/>
    <property type="molecule type" value="Genomic_DNA"/>
</dbReference>
<reference evidence="1" key="1">
    <citation type="submission" date="2021-02" db="EMBL/GenBank/DDBJ databases">
        <authorList>
            <person name="Dougan E. K."/>
            <person name="Rhodes N."/>
            <person name="Thang M."/>
            <person name="Chan C."/>
        </authorList>
    </citation>
    <scope>NUCLEOTIDE SEQUENCE</scope>
</reference>
<sequence length="279" mass="30657">MLPAEILALEPQSAGLEAYFARLGFQHIEELDPYLWIPSGALPGGDVDVRYLLVQDQDYQRLLAAFKRPPAWTGVTEEIFLSARQDTTALDVMALRVSSQGTSRRAFARRLQREAPGRPYKAGAEEDVDPVEVMAVMRGPEKLEEVDWACAEGFGGGAWTSLPGHFSGLGRCSVSQKAFPLPGLLPAYGKADLVVETLELQMRADPVYSVSICCKVGALAEVLDISRNLFDNFRVRAVLHHNPIAWDLEVVQSDGLAYAAIQSQLPSGDEKRPDDLDIF</sequence>
<evidence type="ECO:0000313" key="1">
    <source>
        <dbReference type="EMBL" id="CAE7335860.1"/>
    </source>
</evidence>
<gene>
    <name evidence="1" type="ORF">SNAT2548_LOCUS17567</name>
</gene>
<dbReference type="Proteomes" id="UP000604046">
    <property type="component" value="Unassembled WGS sequence"/>
</dbReference>
<dbReference type="OrthoDB" id="10411168at2759"/>
<protein>
    <submittedName>
        <fullName evidence="1">Uncharacterized protein</fullName>
    </submittedName>
</protein>
<evidence type="ECO:0000313" key="2">
    <source>
        <dbReference type="Proteomes" id="UP000604046"/>
    </source>
</evidence>
<proteinExistence type="predicted"/>
<name>A0A812PIZ4_9DINO</name>
<comment type="caution">
    <text evidence="1">The sequence shown here is derived from an EMBL/GenBank/DDBJ whole genome shotgun (WGS) entry which is preliminary data.</text>
</comment>